<comment type="similarity">
    <text evidence="4 11">Belongs to the class-III pyridoxal-phosphate-dependent aminotransferase family.</text>
</comment>
<dbReference type="Gene3D" id="3.40.640.10">
    <property type="entry name" value="Type I PLP-dependent aspartate aminotransferase-like (Major domain)"/>
    <property type="match status" value="1"/>
</dbReference>
<evidence type="ECO:0000256" key="7">
    <source>
        <dbReference type="ARBA" id="ARBA00022576"/>
    </source>
</evidence>
<comment type="pathway">
    <text evidence="3 12">Amine and polyamine biosynthesis; ectoine biosynthesis; L-ectoine from L-aspartate 4-semialdehyde: step 1/3.</text>
</comment>
<dbReference type="CDD" id="cd00610">
    <property type="entry name" value="OAT_like"/>
    <property type="match status" value="1"/>
</dbReference>
<keyword evidence="14" id="KW-1185">Reference proteome</keyword>
<comment type="catalytic activity">
    <reaction evidence="10 12">
        <text>L-2,4-diaminobutanoate + 2-oxoglutarate = L-aspartate 4-semialdehyde + L-glutamate</text>
        <dbReference type="Rhea" id="RHEA:11160"/>
        <dbReference type="ChEBI" id="CHEBI:16810"/>
        <dbReference type="ChEBI" id="CHEBI:29985"/>
        <dbReference type="ChEBI" id="CHEBI:58761"/>
        <dbReference type="ChEBI" id="CHEBI:537519"/>
        <dbReference type="EC" id="2.6.1.76"/>
    </reaction>
</comment>
<organism evidence="13 14">
    <name type="scientific">Oceanobacillus kimchii</name>
    <dbReference type="NCBI Taxonomy" id="746691"/>
    <lineage>
        <taxon>Bacteria</taxon>
        <taxon>Bacillati</taxon>
        <taxon>Bacillota</taxon>
        <taxon>Bacilli</taxon>
        <taxon>Bacillales</taxon>
        <taxon>Bacillaceae</taxon>
        <taxon>Oceanobacillus</taxon>
    </lineage>
</organism>
<evidence type="ECO:0000256" key="9">
    <source>
        <dbReference type="ARBA" id="ARBA00022898"/>
    </source>
</evidence>
<evidence type="ECO:0000256" key="1">
    <source>
        <dbReference type="ARBA" id="ARBA00001933"/>
    </source>
</evidence>
<dbReference type="PANTHER" id="PTHR43552">
    <property type="entry name" value="DIAMINOBUTYRATE--2-OXOGLUTARATE AMINOTRANSFERASE"/>
    <property type="match status" value="1"/>
</dbReference>
<dbReference type="InterPro" id="IPR015424">
    <property type="entry name" value="PyrdxlP-dep_Trfase"/>
</dbReference>
<dbReference type="NCBIfam" id="NF006733">
    <property type="entry name" value="PRK09264.1"/>
    <property type="match status" value="1"/>
</dbReference>
<evidence type="ECO:0000256" key="2">
    <source>
        <dbReference type="ARBA" id="ARBA00002189"/>
    </source>
</evidence>
<evidence type="ECO:0000256" key="6">
    <source>
        <dbReference type="ARBA" id="ARBA00014798"/>
    </source>
</evidence>
<accession>A0ABQ5TDN1</accession>
<evidence type="ECO:0000313" key="13">
    <source>
        <dbReference type="EMBL" id="GLO64848.1"/>
    </source>
</evidence>
<protein>
    <recommendedName>
        <fullName evidence="6 12">Diaminobutyrate--2-oxoglutarate transaminase</fullName>
        <ecNumber evidence="5 12">2.6.1.76</ecNumber>
    </recommendedName>
    <alternativeName>
        <fullName evidence="12">DABA aminotransferase</fullName>
    </alternativeName>
</protein>
<dbReference type="EMBL" id="BSKO01000001">
    <property type="protein sequence ID" value="GLO64848.1"/>
    <property type="molecule type" value="Genomic_DNA"/>
</dbReference>
<comment type="cofactor">
    <cofactor evidence="1 12">
        <name>pyridoxal 5'-phosphate</name>
        <dbReference type="ChEBI" id="CHEBI:597326"/>
    </cofactor>
</comment>
<dbReference type="NCBIfam" id="TIGR02407">
    <property type="entry name" value="ectoine_ectB"/>
    <property type="match status" value="1"/>
</dbReference>
<dbReference type="PANTHER" id="PTHR43552:SF2">
    <property type="entry name" value="DIAMINOBUTYRATE--2-OXOGLUTARATE TRANSAMINASE"/>
    <property type="match status" value="1"/>
</dbReference>
<dbReference type="InterPro" id="IPR005814">
    <property type="entry name" value="Aminotrans_3"/>
</dbReference>
<dbReference type="Proteomes" id="UP001275436">
    <property type="component" value="Unassembled WGS sequence"/>
</dbReference>
<evidence type="ECO:0000313" key="14">
    <source>
        <dbReference type="Proteomes" id="UP001275436"/>
    </source>
</evidence>
<dbReference type="RefSeq" id="WP_069686074.1">
    <property type="nucleotide sequence ID" value="NZ_BSKO01000001.1"/>
</dbReference>
<keyword evidence="8 12" id="KW-0808">Transferase</keyword>
<evidence type="ECO:0000256" key="8">
    <source>
        <dbReference type="ARBA" id="ARBA00022679"/>
    </source>
</evidence>
<dbReference type="EC" id="2.6.1.76" evidence="5 12"/>
<gene>
    <name evidence="13" type="primary">ectB</name>
    <name evidence="13" type="ORF">MACH08_06320</name>
</gene>
<evidence type="ECO:0000256" key="5">
    <source>
        <dbReference type="ARBA" id="ARBA00013155"/>
    </source>
</evidence>
<dbReference type="Gene3D" id="3.90.1150.10">
    <property type="entry name" value="Aspartate Aminotransferase, domain 1"/>
    <property type="match status" value="1"/>
</dbReference>
<reference evidence="13 14" key="1">
    <citation type="submission" date="2023-02" db="EMBL/GenBank/DDBJ databases">
        <title>Oceanobacillus kimchii IFOP_LL358 isolated form Alexandrium catenella lab strain.</title>
        <authorList>
            <person name="Gajardo G."/>
            <person name="Ueki S."/>
            <person name="Maruyama F."/>
        </authorList>
    </citation>
    <scope>NUCLEOTIDE SEQUENCE [LARGE SCALE GENOMIC DNA]</scope>
    <source>
        <strain evidence="13 14">IFOP_LL358</strain>
    </source>
</reference>
<dbReference type="InterPro" id="IPR049704">
    <property type="entry name" value="Aminotrans_3_PPA_site"/>
</dbReference>
<evidence type="ECO:0000256" key="3">
    <source>
        <dbReference type="ARBA" id="ARBA00004946"/>
    </source>
</evidence>
<dbReference type="PIRSF" id="PIRSF000521">
    <property type="entry name" value="Transaminase_4ab_Lys_Orn"/>
    <property type="match status" value="1"/>
</dbReference>
<name>A0ABQ5TDN1_9BACI</name>
<comment type="function">
    <text evidence="2 12">Catalyzes reversively the conversion of L-aspartate beta-semialdehyde (ASA) to L-2,4-diaminobutyrate (DABA) by transamination with L-glutamate.</text>
</comment>
<keyword evidence="7 12" id="KW-0032">Aminotransferase</keyword>
<dbReference type="Pfam" id="PF00202">
    <property type="entry name" value="Aminotran_3"/>
    <property type="match status" value="1"/>
</dbReference>
<dbReference type="NCBIfam" id="TIGR00709">
    <property type="entry name" value="dat"/>
    <property type="match status" value="1"/>
</dbReference>
<dbReference type="InterPro" id="IPR012773">
    <property type="entry name" value="Ectoine_EctB"/>
</dbReference>
<sequence length="426" mass="46951">MTTIVDKARNDMTAFEEMESAVRSYSRGWPVVFEKAKGYKLWDKDGNEYIDFFAGAGALNYGHNPSEMQKVMIDYIQNDGVIHSLDMATTPRKKFLESFNEVILKPRNMDYKVMFPGPTGTNTVESALKIARKVTGRDTVIGFTNAFHGMTIGSLSVTGNSFKRSGAGIPLNHAVSMPFDQYVDEQDSIAYIERFLEDSGSGVALPAAFILETVQGEGGINAARLEWVKKIEEICRKWDILLIIDDVQAGCGRTGTFFSFEEAGINPDIICLSKSIGGVGLPMAITLIKPEFDQWGPGEHNGTFRGNNLAFLAATEALNNWKTESFSQNIKKMSSLFQERMKRTVEKFPQLNADLRGRGLMLGIGVHVDGLAGEICAEAFSRGLILETSGAKDEVVKFLPPLIIDEDGIKKGMDILEESIQAALEK</sequence>
<dbReference type="InterPro" id="IPR015422">
    <property type="entry name" value="PyrdxlP-dep_Trfase_small"/>
</dbReference>
<dbReference type="PROSITE" id="PS00600">
    <property type="entry name" value="AA_TRANSFER_CLASS_3"/>
    <property type="match status" value="1"/>
</dbReference>
<dbReference type="InterPro" id="IPR004637">
    <property type="entry name" value="Dat"/>
</dbReference>
<dbReference type="InterPro" id="IPR015421">
    <property type="entry name" value="PyrdxlP-dep_Trfase_major"/>
</dbReference>
<evidence type="ECO:0000256" key="10">
    <source>
        <dbReference type="ARBA" id="ARBA00049111"/>
    </source>
</evidence>
<dbReference type="SUPFAM" id="SSF53383">
    <property type="entry name" value="PLP-dependent transferases"/>
    <property type="match status" value="1"/>
</dbReference>
<evidence type="ECO:0000256" key="4">
    <source>
        <dbReference type="ARBA" id="ARBA00008954"/>
    </source>
</evidence>
<evidence type="ECO:0000256" key="11">
    <source>
        <dbReference type="RuleBase" id="RU003560"/>
    </source>
</evidence>
<comment type="caution">
    <text evidence="13">The sequence shown here is derived from an EMBL/GenBank/DDBJ whole genome shotgun (WGS) entry which is preliminary data.</text>
</comment>
<keyword evidence="9 11" id="KW-0663">Pyridoxal phosphate</keyword>
<proteinExistence type="inferred from homology"/>
<evidence type="ECO:0000256" key="12">
    <source>
        <dbReference type="RuleBase" id="RU365034"/>
    </source>
</evidence>